<sequence>MGLPGLRHRGRSRKLPTAEGAGGSYGGVASRDAEEDSRGGGRQRGRPRKLPTAEGADGSGGGVAGCGRSWPRRGPAGAAAAWPAFLGKMAGGWQGGRSRPSEGGEPVEGGGRRTGPAADAVDGAGEKRLQDRLEEKRTASSILDCGKRFGWYAKNKQDVWMGL</sequence>
<evidence type="ECO:0000313" key="2">
    <source>
        <dbReference type="EMBL" id="TKV97891.1"/>
    </source>
</evidence>
<name>A0A4U6T9D9_SETVI</name>
<evidence type="ECO:0000313" key="3">
    <source>
        <dbReference type="Proteomes" id="UP000298652"/>
    </source>
</evidence>
<proteinExistence type="predicted"/>
<accession>A0A4U6T9D9</accession>
<feature type="compositionally biased region" description="Low complexity" evidence="1">
    <location>
        <begin position="72"/>
        <end position="84"/>
    </location>
</feature>
<feature type="region of interest" description="Disordered" evidence="1">
    <location>
        <begin position="1"/>
        <end position="133"/>
    </location>
</feature>
<reference evidence="2" key="1">
    <citation type="submission" date="2019-03" db="EMBL/GenBank/DDBJ databases">
        <title>WGS assembly of Setaria viridis.</title>
        <authorList>
            <person name="Huang P."/>
            <person name="Jenkins J."/>
            <person name="Grimwood J."/>
            <person name="Barry K."/>
            <person name="Healey A."/>
            <person name="Mamidi S."/>
            <person name="Sreedasyam A."/>
            <person name="Shu S."/>
            <person name="Feldman M."/>
            <person name="Wu J."/>
            <person name="Yu Y."/>
            <person name="Chen C."/>
            <person name="Johnson J."/>
            <person name="Rokhsar D."/>
            <person name="Baxter I."/>
            <person name="Schmutz J."/>
            <person name="Brutnell T."/>
            <person name="Kellogg E."/>
        </authorList>
    </citation>
    <scope>NUCLEOTIDE SEQUENCE [LARGE SCALE GENOMIC DNA]</scope>
</reference>
<gene>
    <name evidence="2" type="ORF">SEVIR_9G523900v2</name>
</gene>
<protein>
    <submittedName>
        <fullName evidence="2">Uncharacterized protein</fullName>
    </submittedName>
</protein>
<dbReference type="Gramene" id="TKV97891">
    <property type="protein sequence ID" value="TKV97891"/>
    <property type="gene ID" value="SEVIR_9G523900v2"/>
</dbReference>
<feature type="compositionally biased region" description="Basic and acidic residues" evidence="1">
    <location>
        <begin position="124"/>
        <end position="133"/>
    </location>
</feature>
<dbReference type="Proteomes" id="UP000298652">
    <property type="component" value="Chromosome 9"/>
</dbReference>
<keyword evidence="3" id="KW-1185">Reference proteome</keyword>
<feature type="compositionally biased region" description="Basic residues" evidence="1">
    <location>
        <begin position="1"/>
        <end position="14"/>
    </location>
</feature>
<dbReference type="EMBL" id="CM016560">
    <property type="protein sequence ID" value="TKV97891.1"/>
    <property type="molecule type" value="Genomic_DNA"/>
</dbReference>
<organism evidence="2 3">
    <name type="scientific">Setaria viridis</name>
    <name type="common">Green bristlegrass</name>
    <name type="synonym">Setaria italica subsp. viridis</name>
    <dbReference type="NCBI Taxonomy" id="4556"/>
    <lineage>
        <taxon>Eukaryota</taxon>
        <taxon>Viridiplantae</taxon>
        <taxon>Streptophyta</taxon>
        <taxon>Embryophyta</taxon>
        <taxon>Tracheophyta</taxon>
        <taxon>Spermatophyta</taxon>
        <taxon>Magnoliopsida</taxon>
        <taxon>Liliopsida</taxon>
        <taxon>Poales</taxon>
        <taxon>Poaceae</taxon>
        <taxon>PACMAD clade</taxon>
        <taxon>Panicoideae</taxon>
        <taxon>Panicodae</taxon>
        <taxon>Paniceae</taxon>
        <taxon>Cenchrinae</taxon>
        <taxon>Setaria</taxon>
    </lineage>
</organism>
<dbReference type="AlphaFoldDB" id="A0A4U6T9D9"/>
<evidence type="ECO:0000256" key="1">
    <source>
        <dbReference type="SAM" id="MobiDB-lite"/>
    </source>
</evidence>